<evidence type="ECO:0000313" key="5">
    <source>
        <dbReference type="EnsemblMetazoa" id="G26086.1:cds"/>
    </source>
</evidence>
<name>A0A8W8L238_MAGGI</name>
<evidence type="ECO:0000259" key="3">
    <source>
        <dbReference type="Pfam" id="PF08190"/>
    </source>
</evidence>
<feature type="domain" description="PIH1D1/2/3 CS-like" evidence="4">
    <location>
        <begin position="234"/>
        <end position="302"/>
    </location>
</feature>
<proteinExistence type="inferred from homology"/>
<evidence type="ECO:0000313" key="6">
    <source>
        <dbReference type="Proteomes" id="UP000005408"/>
    </source>
</evidence>
<dbReference type="AlphaFoldDB" id="A0A8W8L238"/>
<comment type="similarity">
    <text evidence="1">Belongs to the PIH1 family.</text>
</comment>
<evidence type="ECO:0000259" key="4">
    <source>
        <dbReference type="Pfam" id="PF18201"/>
    </source>
</evidence>
<dbReference type="PANTHER" id="PTHR22997">
    <property type="entry name" value="PIH1 DOMAIN-CONTAINING PROTEIN 1"/>
    <property type="match status" value="1"/>
</dbReference>
<dbReference type="Pfam" id="PF08190">
    <property type="entry name" value="PIH1"/>
    <property type="match status" value="1"/>
</dbReference>
<dbReference type="Proteomes" id="UP000005408">
    <property type="component" value="Unassembled WGS sequence"/>
</dbReference>
<evidence type="ECO:0000256" key="1">
    <source>
        <dbReference type="ARBA" id="ARBA00008511"/>
    </source>
</evidence>
<sequence>MSIPEGVDRDSMMTQAQNIWTMLDEMSERDPQAYKKFIDKHMKEGKEYMKPPEPHMCVMTMTTNMKGRYFINFCSWNKVPEPKTPEDAIPVIGTPVLQDKDENGDFSYSGVAFNPKILEEFGIDCNLQVLMKAFQGKNKNTDDEFDEHLSEMEKTFGLQGLGAKDSLLNKLANLSTEESVQDKNAPNIQLPGLGKEHTKKQNLIQEMNSSNSEQVCETKEPDYKMEEKFNGEDLEKLLLTIKLPGVNKVSECELDISEDDIDLTVEDRYHLNLSFPYLINDAKASAKFNKNNSSLIITLPVQT</sequence>
<dbReference type="PANTHER" id="PTHR22997:SF6">
    <property type="entry name" value="PIH1 DOMAIN-CONTAINING PROTEIN 2"/>
    <property type="match status" value="1"/>
</dbReference>
<dbReference type="GO" id="GO:1990904">
    <property type="term" value="C:ribonucleoprotein complex"/>
    <property type="evidence" value="ECO:0007669"/>
    <property type="project" value="TreeGrafter"/>
</dbReference>
<dbReference type="GO" id="GO:0097255">
    <property type="term" value="C:R2TP complex"/>
    <property type="evidence" value="ECO:0007669"/>
    <property type="project" value="TreeGrafter"/>
</dbReference>
<accession>A0A8W8L238</accession>
<dbReference type="InterPro" id="IPR050734">
    <property type="entry name" value="PIH1/Kintoun_subfamily"/>
</dbReference>
<protein>
    <recommendedName>
        <fullName evidence="2">PIH1 domain-containing protein 2</fullName>
    </recommendedName>
</protein>
<dbReference type="GO" id="GO:0005737">
    <property type="term" value="C:cytoplasm"/>
    <property type="evidence" value="ECO:0007669"/>
    <property type="project" value="TreeGrafter"/>
</dbReference>
<keyword evidence="6" id="KW-1185">Reference proteome</keyword>
<organism evidence="5 6">
    <name type="scientific">Magallana gigas</name>
    <name type="common">Pacific oyster</name>
    <name type="synonym">Crassostrea gigas</name>
    <dbReference type="NCBI Taxonomy" id="29159"/>
    <lineage>
        <taxon>Eukaryota</taxon>
        <taxon>Metazoa</taxon>
        <taxon>Spiralia</taxon>
        <taxon>Lophotrochozoa</taxon>
        <taxon>Mollusca</taxon>
        <taxon>Bivalvia</taxon>
        <taxon>Autobranchia</taxon>
        <taxon>Pteriomorphia</taxon>
        <taxon>Ostreida</taxon>
        <taxon>Ostreoidea</taxon>
        <taxon>Ostreidae</taxon>
        <taxon>Magallana</taxon>
    </lineage>
</organism>
<evidence type="ECO:0000256" key="2">
    <source>
        <dbReference type="ARBA" id="ARBA00040541"/>
    </source>
</evidence>
<dbReference type="InterPro" id="IPR041442">
    <property type="entry name" value="PIH1D1/2/3_CS-like"/>
</dbReference>
<dbReference type="Pfam" id="PF18201">
    <property type="entry name" value="PIH1_CS"/>
    <property type="match status" value="1"/>
</dbReference>
<dbReference type="GO" id="GO:0006364">
    <property type="term" value="P:rRNA processing"/>
    <property type="evidence" value="ECO:0007669"/>
    <property type="project" value="TreeGrafter"/>
</dbReference>
<feature type="domain" description="PIH1 N-terminal" evidence="3">
    <location>
        <begin position="38"/>
        <end position="86"/>
    </location>
</feature>
<dbReference type="InterPro" id="IPR012981">
    <property type="entry name" value="PIH1_N"/>
</dbReference>
<dbReference type="GO" id="GO:0000492">
    <property type="term" value="P:box C/D snoRNP assembly"/>
    <property type="evidence" value="ECO:0007669"/>
    <property type="project" value="TreeGrafter"/>
</dbReference>
<dbReference type="EnsemblMetazoa" id="G26086.1">
    <property type="protein sequence ID" value="G26086.1:cds"/>
    <property type="gene ID" value="G26086"/>
</dbReference>
<dbReference type="CDD" id="cd00298">
    <property type="entry name" value="ACD_sHsps_p23-like"/>
    <property type="match status" value="1"/>
</dbReference>
<reference evidence="5" key="1">
    <citation type="submission" date="2022-08" db="UniProtKB">
        <authorList>
            <consortium name="EnsemblMetazoa"/>
        </authorList>
    </citation>
    <scope>IDENTIFICATION</scope>
    <source>
        <strain evidence="5">05x7-T-G4-1.051#20</strain>
    </source>
</reference>